<dbReference type="GO" id="GO:0030288">
    <property type="term" value="C:outer membrane-bounded periplasmic space"/>
    <property type="evidence" value="ECO:0007669"/>
    <property type="project" value="TreeGrafter"/>
</dbReference>
<dbReference type="Pfam" id="PF25975">
    <property type="entry name" value="CzcB_C"/>
    <property type="match status" value="1"/>
</dbReference>
<dbReference type="InterPro" id="IPR058649">
    <property type="entry name" value="CzcB_C"/>
</dbReference>
<evidence type="ECO:0000256" key="4">
    <source>
        <dbReference type="SAM" id="MobiDB-lite"/>
    </source>
</evidence>
<dbReference type="PANTHER" id="PTHR30097:SF4">
    <property type="entry name" value="SLR6042 PROTEIN"/>
    <property type="match status" value="1"/>
</dbReference>
<protein>
    <submittedName>
        <fullName evidence="7">Efflux RND transporter periplasmic adaptor subunit</fullName>
    </submittedName>
</protein>
<dbReference type="AlphaFoldDB" id="A0A9X1DDG3"/>
<dbReference type="PANTHER" id="PTHR30097">
    <property type="entry name" value="CATION EFFLUX SYSTEM PROTEIN CUSB"/>
    <property type="match status" value="1"/>
</dbReference>
<dbReference type="InterPro" id="IPR058647">
    <property type="entry name" value="BSH_CzcB-like"/>
</dbReference>
<evidence type="ECO:0000256" key="1">
    <source>
        <dbReference type="ARBA" id="ARBA00009477"/>
    </source>
</evidence>
<dbReference type="Pfam" id="PF25973">
    <property type="entry name" value="BSH_CzcB"/>
    <property type="match status" value="1"/>
</dbReference>
<keyword evidence="8" id="KW-1185">Reference proteome</keyword>
<dbReference type="InterPro" id="IPR051909">
    <property type="entry name" value="MFP_Cation_Efflux"/>
</dbReference>
<dbReference type="GO" id="GO:0015679">
    <property type="term" value="P:plasma membrane copper ion transport"/>
    <property type="evidence" value="ECO:0007669"/>
    <property type="project" value="TreeGrafter"/>
</dbReference>
<reference evidence="7" key="1">
    <citation type="submission" date="2021-05" db="EMBL/GenBank/DDBJ databases">
        <title>Genome of Sphingobium sp. strain.</title>
        <authorList>
            <person name="Fan R."/>
        </authorList>
    </citation>
    <scope>NUCLEOTIDE SEQUENCE</scope>
    <source>
        <strain evidence="7">H33</strain>
    </source>
</reference>
<feature type="coiled-coil region" evidence="3">
    <location>
        <begin position="125"/>
        <end position="152"/>
    </location>
</feature>
<comment type="similarity">
    <text evidence="1">Belongs to the membrane fusion protein (MFP) (TC 8.A.1) family.</text>
</comment>
<sequence>MNRNKWLIGGALGLVALALVWWLVPHGGTGDPGDPAPEEKASVAGAPREMSLSAEQAKALSLHFARAEQASLVPIATVPAMVSPPPNARVAVAAQLPGVVMRVFVVEGQDVHAGQMLATVSSRDVVSLAAELARARARLDVARANAARLAQLSKEGIVAPARADEAGALFRQAQIDVSEQARLIGMANGSSGTGYSLTAPIGGRISTMSIETGKALDPGAAPFVIDAGGAMQAQGQLPERLIGKVQPGMTVRAAGASGKVLAVGSAIDPATRSASLTASLDGGGDRDGAVRAGQALSLAIMGPAPQGAVRVPAAAVAQLPGGAIVFVRSARGVIPRPVTLAAGGERSDGERIILSGLKPGEDVVITSVSELKALATAE</sequence>
<dbReference type="EMBL" id="JAHGAW010000008">
    <property type="protein sequence ID" value="MBT2187884.1"/>
    <property type="molecule type" value="Genomic_DNA"/>
</dbReference>
<gene>
    <name evidence="7" type="ORF">KK488_13095</name>
</gene>
<feature type="domain" description="CzcB-like barrel-sandwich hybrid" evidence="5">
    <location>
        <begin position="90"/>
        <end position="225"/>
    </location>
</feature>
<dbReference type="SUPFAM" id="SSF111369">
    <property type="entry name" value="HlyD-like secretion proteins"/>
    <property type="match status" value="1"/>
</dbReference>
<evidence type="ECO:0000313" key="8">
    <source>
        <dbReference type="Proteomes" id="UP001138757"/>
    </source>
</evidence>
<dbReference type="GO" id="GO:0016020">
    <property type="term" value="C:membrane"/>
    <property type="evidence" value="ECO:0007669"/>
    <property type="project" value="InterPro"/>
</dbReference>
<dbReference type="Gene3D" id="2.40.30.170">
    <property type="match status" value="1"/>
</dbReference>
<dbReference type="GO" id="GO:0060003">
    <property type="term" value="P:copper ion export"/>
    <property type="evidence" value="ECO:0007669"/>
    <property type="project" value="TreeGrafter"/>
</dbReference>
<name>A0A9X1DDG3_9SPHN</name>
<dbReference type="RefSeq" id="WP_214624136.1">
    <property type="nucleotide sequence ID" value="NZ_JAHGAW010000008.1"/>
</dbReference>
<dbReference type="Gene3D" id="1.10.287.470">
    <property type="entry name" value="Helix hairpin bin"/>
    <property type="match status" value="1"/>
</dbReference>
<accession>A0A9X1DDG3</accession>
<evidence type="ECO:0000256" key="2">
    <source>
        <dbReference type="ARBA" id="ARBA00022448"/>
    </source>
</evidence>
<evidence type="ECO:0000259" key="5">
    <source>
        <dbReference type="Pfam" id="PF25973"/>
    </source>
</evidence>
<evidence type="ECO:0000256" key="3">
    <source>
        <dbReference type="SAM" id="Coils"/>
    </source>
</evidence>
<organism evidence="7 8">
    <name type="scientific">Sphingobium nicotianae</name>
    <dbReference type="NCBI Taxonomy" id="2782607"/>
    <lineage>
        <taxon>Bacteria</taxon>
        <taxon>Pseudomonadati</taxon>
        <taxon>Pseudomonadota</taxon>
        <taxon>Alphaproteobacteria</taxon>
        <taxon>Sphingomonadales</taxon>
        <taxon>Sphingomonadaceae</taxon>
        <taxon>Sphingobium</taxon>
    </lineage>
</organism>
<evidence type="ECO:0000259" key="6">
    <source>
        <dbReference type="Pfam" id="PF25975"/>
    </source>
</evidence>
<feature type="domain" description="CzcB-like C-terminal circularly permuted SH3-like" evidence="6">
    <location>
        <begin position="309"/>
        <end position="366"/>
    </location>
</feature>
<proteinExistence type="inferred from homology"/>
<dbReference type="Proteomes" id="UP001138757">
    <property type="component" value="Unassembled WGS sequence"/>
</dbReference>
<comment type="caution">
    <text evidence="7">The sequence shown here is derived from an EMBL/GenBank/DDBJ whole genome shotgun (WGS) entry which is preliminary data.</text>
</comment>
<dbReference type="NCBIfam" id="TIGR01730">
    <property type="entry name" value="RND_mfp"/>
    <property type="match status" value="1"/>
</dbReference>
<dbReference type="Gene3D" id="2.40.50.100">
    <property type="match status" value="1"/>
</dbReference>
<evidence type="ECO:0000313" key="7">
    <source>
        <dbReference type="EMBL" id="MBT2187884.1"/>
    </source>
</evidence>
<dbReference type="GO" id="GO:0046914">
    <property type="term" value="F:transition metal ion binding"/>
    <property type="evidence" value="ECO:0007669"/>
    <property type="project" value="TreeGrafter"/>
</dbReference>
<feature type="region of interest" description="Disordered" evidence="4">
    <location>
        <begin position="29"/>
        <end position="48"/>
    </location>
</feature>
<keyword evidence="3" id="KW-0175">Coiled coil</keyword>
<keyword evidence="2" id="KW-0813">Transport</keyword>
<dbReference type="GO" id="GO:0022857">
    <property type="term" value="F:transmembrane transporter activity"/>
    <property type="evidence" value="ECO:0007669"/>
    <property type="project" value="InterPro"/>
</dbReference>
<dbReference type="Gene3D" id="2.40.420.20">
    <property type="match status" value="1"/>
</dbReference>
<dbReference type="InterPro" id="IPR006143">
    <property type="entry name" value="RND_pump_MFP"/>
</dbReference>